<dbReference type="Proteomes" id="UP000273611">
    <property type="component" value="Unassembled WGS sequence"/>
</dbReference>
<protein>
    <recommendedName>
        <fullName evidence="3">ABC transporter substrate-binding protein</fullName>
    </recommendedName>
</protein>
<dbReference type="InterPro" id="IPR007487">
    <property type="entry name" value="ABC_transpt-TYRBP-like"/>
</dbReference>
<proteinExistence type="predicted"/>
<gene>
    <name evidence="1" type="ORF">EEQ99_30405</name>
</gene>
<evidence type="ECO:0008006" key="3">
    <source>
        <dbReference type="Google" id="ProtNLM"/>
    </source>
</evidence>
<dbReference type="PANTHER" id="PTHR35271">
    <property type="entry name" value="ABC TRANSPORTER, SUBSTRATE-BINDING LIPOPROTEIN-RELATED"/>
    <property type="match status" value="1"/>
</dbReference>
<dbReference type="EMBL" id="RIBW01000022">
    <property type="protein sequence ID" value="RUL96446.1"/>
    <property type="molecule type" value="Genomic_DNA"/>
</dbReference>
<dbReference type="AlphaFoldDB" id="A0A3S0Q207"/>
<dbReference type="RefSeq" id="WP_127431598.1">
    <property type="nucleotide sequence ID" value="NZ_BMFI01000019.1"/>
</dbReference>
<organism evidence="1 2">
    <name type="scientific">Rhizobium anhuiense</name>
    <dbReference type="NCBI Taxonomy" id="1184720"/>
    <lineage>
        <taxon>Bacteria</taxon>
        <taxon>Pseudomonadati</taxon>
        <taxon>Pseudomonadota</taxon>
        <taxon>Alphaproteobacteria</taxon>
        <taxon>Hyphomicrobiales</taxon>
        <taxon>Rhizobiaceae</taxon>
        <taxon>Rhizobium/Agrobacterium group</taxon>
        <taxon>Rhizobium</taxon>
    </lineage>
</organism>
<evidence type="ECO:0000313" key="2">
    <source>
        <dbReference type="Proteomes" id="UP000273611"/>
    </source>
</evidence>
<accession>A0A3S0Q207</accession>
<dbReference type="CDD" id="cd06325">
    <property type="entry name" value="PBP1_ABC_unchar_transporter"/>
    <property type="match status" value="1"/>
</dbReference>
<evidence type="ECO:0000313" key="1">
    <source>
        <dbReference type="EMBL" id="RUL96446.1"/>
    </source>
</evidence>
<dbReference type="Gene3D" id="3.40.50.2300">
    <property type="match status" value="2"/>
</dbReference>
<dbReference type="Pfam" id="PF04392">
    <property type="entry name" value="ABC_sub_bind"/>
    <property type="match status" value="1"/>
</dbReference>
<reference evidence="1 2" key="1">
    <citation type="journal article" date="2015" name="Int. J. Syst. Evol. Microbiol.">
        <title>Rhizobium anhuiense sp. nov., isolated from effective nodules of Vicia faba and Pisum sativum.</title>
        <authorList>
            <person name="Zhang Y.J."/>
            <person name="Zheng W.T."/>
            <person name="Everall I."/>
            <person name="Young J.P."/>
            <person name="Zhang X.X."/>
            <person name="Tian C.F."/>
            <person name="Sui X.H."/>
            <person name="Wang E.T."/>
            <person name="Chen W.X."/>
        </authorList>
    </citation>
    <scope>NUCLEOTIDE SEQUENCE [LARGE SCALE GENOMIC DNA]</scope>
    <source>
        <strain evidence="1 2">CCBAU 23252</strain>
    </source>
</reference>
<name>A0A3S0Q207_9HYPH</name>
<sequence length="304" mass="32231">MTAARPIGSGIPRIGILLAGDRSYPSFAAFRDGLSALGYIDGQMFEMEARFAEGLFDRLPGFAEELIALGVDVIAVIGAVTFQAVRRATSDIPIVFAVVLDPVAAGLVTDADRPGGNATGATNYDPEQAKKQIRILKQTVPGLSRLAILGDAGVPDTLPNLYMAEARAAGLSPQMVLLKGSEDIEEAFATFTGQQADALLSLEVPRTSTYGARIIEGAVSARLPTMFGRDLARYEPVLAYGTSLAAAARQMARMVDRVLKGAKPGDMPIEWVKQPELIVNLSAARKIGIPIPPELLAIADEVIE</sequence>
<dbReference type="PANTHER" id="PTHR35271:SF1">
    <property type="entry name" value="ABC TRANSPORTER, SUBSTRATE-BINDING LIPOPROTEIN"/>
    <property type="match status" value="1"/>
</dbReference>
<comment type="caution">
    <text evidence="1">The sequence shown here is derived from an EMBL/GenBank/DDBJ whole genome shotgun (WGS) entry which is preliminary data.</text>
</comment>